<dbReference type="InterPro" id="IPR013087">
    <property type="entry name" value="Znf_C2H2_type"/>
</dbReference>
<dbReference type="FunFam" id="3.30.160.60:FF:000072">
    <property type="entry name" value="zinc finger protein 143 isoform X1"/>
    <property type="match status" value="1"/>
</dbReference>
<dbReference type="SUPFAM" id="SSF57667">
    <property type="entry name" value="beta-beta-alpha zinc fingers"/>
    <property type="match status" value="1"/>
</dbReference>
<dbReference type="PANTHER" id="PTHR47427:SF1">
    <property type="entry name" value="PROTEIN STE12"/>
    <property type="match status" value="1"/>
</dbReference>
<evidence type="ECO:0000256" key="9">
    <source>
        <dbReference type="PROSITE-ProRule" id="PRU00042"/>
    </source>
</evidence>
<evidence type="ECO:0000313" key="12">
    <source>
        <dbReference type="Proteomes" id="UP000077051"/>
    </source>
</evidence>
<sequence length="57" mass="6921">KVYTCPLPQCGRLFKRLEHLKRHFRTHTLERPYSCNMCGKHFSRTDNLAQHKKTHNR</sequence>
<comment type="subcellular location">
    <subcellularLocation>
        <location evidence="1">Nucleus</location>
    </subcellularLocation>
</comment>
<dbReference type="GO" id="GO:1990527">
    <property type="term" value="C:Tec1p-Ste12p-Dig1p complex"/>
    <property type="evidence" value="ECO:0007669"/>
    <property type="project" value="TreeGrafter"/>
</dbReference>
<protein>
    <submittedName>
        <fullName evidence="11">C2H2-type zinc finger transcription factor</fullName>
    </submittedName>
</protein>
<feature type="non-terminal residue" evidence="11">
    <location>
        <position position="1"/>
    </location>
</feature>
<keyword evidence="2" id="KW-0479">Metal-binding</keyword>
<keyword evidence="8" id="KW-0539">Nucleus</keyword>
<evidence type="ECO:0000259" key="10">
    <source>
        <dbReference type="PROSITE" id="PS50157"/>
    </source>
</evidence>
<evidence type="ECO:0000256" key="8">
    <source>
        <dbReference type="ARBA" id="ARBA00023242"/>
    </source>
</evidence>
<dbReference type="PROSITE" id="PS00028">
    <property type="entry name" value="ZINC_FINGER_C2H2_1"/>
    <property type="match status" value="2"/>
</dbReference>
<organism evidence="11 12">
    <name type="scientific">Mucor lusitanicus CBS 277.49</name>
    <dbReference type="NCBI Taxonomy" id="747725"/>
    <lineage>
        <taxon>Eukaryota</taxon>
        <taxon>Fungi</taxon>
        <taxon>Fungi incertae sedis</taxon>
        <taxon>Mucoromycota</taxon>
        <taxon>Mucoromycotina</taxon>
        <taxon>Mucoromycetes</taxon>
        <taxon>Mucorales</taxon>
        <taxon>Mucorineae</taxon>
        <taxon>Mucoraceae</taxon>
        <taxon>Mucor</taxon>
    </lineage>
</organism>
<dbReference type="GO" id="GO:1990526">
    <property type="term" value="C:Ste12p-Dig1p-Dig2p complex"/>
    <property type="evidence" value="ECO:0007669"/>
    <property type="project" value="TreeGrafter"/>
</dbReference>
<evidence type="ECO:0000256" key="4">
    <source>
        <dbReference type="ARBA" id="ARBA00022771"/>
    </source>
</evidence>
<dbReference type="Pfam" id="PF00096">
    <property type="entry name" value="zf-C2H2"/>
    <property type="match status" value="2"/>
</dbReference>
<dbReference type="Proteomes" id="UP000077051">
    <property type="component" value="Unassembled WGS sequence"/>
</dbReference>
<dbReference type="OrthoDB" id="6365676at2759"/>
<comment type="caution">
    <text evidence="11">The sequence shown here is derived from an EMBL/GenBank/DDBJ whole genome shotgun (WGS) entry which is preliminary data.</text>
</comment>
<dbReference type="STRING" id="747725.A0A168MT12"/>
<evidence type="ECO:0000256" key="2">
    <source>
        <dbReference type="ARBA" id="ARBA00022723"/>
    </source>
</evidence>
<gene>
    <name evidence="11" type="ORF">MUCCIDRAFT_125792</name>
</gene>
<evidence type="ECO:0000256" key="7">
    <source>
        <dbReference type="ARBA" id="ARBA00023163"/>
    </source>
</evidence>
<dbReference type="InterPro" id="IPR052127">
    <property type="entry name" value="STE12_transcription_factor"/>
</dbReference>
<dbReference type="Gene3D" id="3.30.160.60">
    <property type="entry name" value="Classic Zinc Finger"/>
    <property type="match status" value="2"/>
</dbReference>
<dbReference type="AlphaFoldDB" id="A0A168MT12"/>
<dbReference type="SMART" id="SM00355">
    <property type="entry name" value="ZnF_C2H2"/>
    <property type="match status" value="2"/>
</dbReference>
<evidence type="ECO:0000313" key="11">
    <source>
        <dbReference type="EMBL" id="OAD05327.1"/>
    </source>
</evidence>
<dbReference type="GO" id="GO:0008270">
    <property type="term" value="F:zinc ion binding"/>
    <property type="evidence" value="ECO:0007669"/>
    <property type="project" value="UniProtKB-KW"/>
</dbReference>
<evidence type="ECO:0000256" key="3">
    <source>
        <dbReference type="ARBA" id="ARBA00022737"/>
    </source>
</evidence>
<keyword evidence="12" id="KW-1185">Reference proteome</keyword>
<dbReference type="PROSITE" id="PS50157">
    <property type="entry name" value="ZINC_FINGER_C2H2_2"/>
    <property type="match status" value="2"/>
</dbReference>
<accession>A0A168MT12</accession>
<feature type="domain" description="C2H2-type" evidence="10">
    <location>
        <begin position="3"/>
        <end position="32"/>
    </location>
</feature>
<evidence type="ECO:0000256" key="1">
    <source>
        <dbReference type="ARBA" id="ARBA00004123"/>
    </source>
</evidence>
<reference evidence="11 12" key="1">
    <citation type="submission" date="2015-06" db="EMBL/GenBank/DDBJ databases">
        <title>Expansion of signal transduction pathways in fungi by whole-genome duplication.</title>
        <authorList>
            <consortium name="DOE Joint Genome Institute"/>
            <person name="Corrochano L.M."/>
            <person name="Kuo A."/>
            <person name="Marcet-Houben M."/>
            <person name="Polaino S."/>
            <person name="Salamov A."/>
            <person name="Villalobos J.M."/>
            <person name="Alvarez M.I."/>
            <person name="Avalos J."/>
            <person name="Benito E.P."/>
            <person name="Benoit I."/>
            <person name="Burger G."/>
            <person name="Camino L.P."/>
            <person name="Canovas D."/>
            <person name="Cerda-Olmedo E."/>
            <person name="Cheng J.-F."/>
            <person name="Dominguez A."/>
            <person name="Elias M."/>
            <person name="Eslava A.P."/>
            <person name="Glaser F."/>
            <person name="Grimwood J."/>
            <person name="Gutierrez G."/>
            <person name="Heitman J."/>
            <person name="Henrissat B."/>
            <person name="Iturriaga E.A."/>
            <person name="Lang B.F."/>
            <person name="Lavin J.L."/>
            <person name="Lee S."/>
            <person name="Li W."/>
            <person name="Lindquist E."/>
            <person name="Lopez-Garcia S."/>
            <person name="Luque E.M."/>
            <person name="Marcos A.T."/>
            <person name="Martin J."/>
            <person name="Mccluskey K."/>
            <person name="Medina H.R."/>
            <person name="Miralles-Duran A."/>
            <person name="Miyazaki A."/>
            <person name="Munoz-Torres E."/>
            <person name="Oguiza J.A."/>
            <person name="Ohm R."/>
            <person name="Olmedo M."/>
            <person name="Orejas M."/>
            <person name="Ortiz-Castellanos L."/>
            <person name="Pisabarro A.G."/>
            <person name="Rodriguez-Romero J."/>
            <person name="Ruiz-Herrera J."/>
            <person name="Ruiz-Vazquez R."/>
            <person name="Sanz C."/>
            <person name="Schackwitz W."/>
            <person name="Schmutz J."/>
            <person name="Shahriari M."/>
            <person name="Shelest E."/>
            <person name="Silva-Franco F."/>
            <person name="Soanes D."/>
            <person name="Syed K."/>
            <person name="Tagua V.G."/>
            <person name="Talbot N.J."/>
            <person name="Thon M."/>
            <person name="De Vries R.P."/>
            <person name="Wiebenga A."/>
            <person name="Yadav J.S."/>
            <person name="Braun E.L."/>
            <person name="Baker S."/>
            <person name="Garre V."/>
            <person name="Horwitz B."/>
            <person name="Torres-Martinez S."/>
            <person name="Idnurm A."/>
            <person name="Herrera-Estrella A."/>
            <person name="Gabaldon T."/>
            <person name="Grigoriev I.V."/>
        </authorList>
    </citation>
    <scope>NUCLEOTIDE SEQUENCE [LARGE SCALE GENOMIC DNA]</scope>
    <source>
        <strain evidence="11 12">CBS 277.49</strain>
    </source>
</reference>
<dbReference type="VEuPathDB" id="FungiDB:MUCCIDRAFT_125792"/>
<keyword evidence="6" id="KW-0805">Transcription regulation</keyword>
<dbReference type="FunFam" id="3.30.160.60:FF:000358">
    <property type="entry name" value="zinc finger protein 24"/>
    <property type="match status" value="1"/>
</dbReference>
<dbReference type="GO" id="GO:0005634">
    <property type="term" value="C:nucleus"/>
    <property type="evidence" value="ECO:0007669"/>
    <property type="project" value="UniProtKB-SubCell"/>
</dbReference>
<dbReference type="GO" id="GO:0000978">
    <property type="term" value="F:RNA polymerase II cis-regulatory region sequence-specific DNA binding"/>
    <property type="evidence" value="ECO:0007669"/>
    <property type="project" value="UniProtKB-ARBA"/>
</dbReference>
<dbReference type="GO" id="GO:0000981">
    <property type="term" value="F:DNA-binding transcription factor activity, RNA polymerase II-specific"/>
    <property type="evidence" value="ECO:0007669"/>
    <property type="project" value="UniProtKB-ARBA"/>
</dbReference>
<feature type="domain" description="C2H2-type" evidence="10">
    <location>
        <begin position="33"/>
        <end position="57"/>
    </location>
</feature>
<proteinExistence type="predicted"/>
<dbReference type="InterPro" id="IPR036236">
    <property type="entry name" value="Znf_C2H2_sf"/>
</dbReference>
<keyword evidence="7" id="KW-0804">Transcription</keyword>
<feature type="non-terminal residue" evidence="11">
    <location>
        <position position="57"/>
    </location>
</feature>
<keyword evidence="3" id="KW-0677">Repeat</keyword>
<dbReference type="EMBL" id="AMYB01000003">
    <property type="protein sequence ID" value="OAD05327.1"/>
    <property type="molecule type" value="Genomic_DNA"/>
</dbReference>
<name>A0A168MT12_MUCCL</name>
<dbReference type="PANTHER" id="PTHR47427">
    <property type="entry name" value="PROTEIN STE12"/>
    <property type="match status" value="1"/>
</dbReference>
<keyword evidence="4 9" id="KW-0863">Zinc-finger</keyword>
<evidence type="ECO:0000256" key="5">
    <source>
        <dbReference type="ARBA" id="ARBA00022833"/>
    </source>
</evidence>
<keyword evidence="5" id="KW-0862">Zinc</keyword>
<evidence type="ECO:0000256" key="6">
    <source>
        <dbReference type="ARBA" id="ARBA00023015"/>
    </source>
</evidence>